<dbReference type="InParanoid" id="A0A0L0HAD4"/>
<dbReference type="GeneID" id="27689815"/>
<accession>A0A0L0HAD4</accession>
<gene>
    <name evidence="2" type="ORF">SPPG_06521</name>
</gene>
<organism evidence="2 3">
    <name type="scientific">Spizellomyces punctatus (strain DAOM BR117)</name>
    <dbReference type="NCBI Taxonomy" id="645134"/>
    <lineage>
        <taxon>Eukaryota</taxon>
        <taxon>Fungi</taxon>
        <taxon>Fungi incertae sedis</taxon>
        <taxon>Chytridiomycota</taxon>
        <taxon>Chytridiomycota incertae sedis</taxon>
        <taxon>Chytridiomycetes</taxon>
        <taxon>Spizellomycetales</taxon>
        <taxon>Spizellomycetaceae</taxon>
        <taxon>Spizellomyces</taxon>
    </lineage>
</organism>
<feature type="compositionally biased region" description="Polar residues" evidence="1">
    <location>
        <begin position="8"/>
        <end position="25"/>
    </location>
</feature>
<keyword evidence="3" id="KW-1185">Reference proteome</keyword>
<feature type="region of interest" description="Disordered" evidence="1">
    <location>
        <begin position="39"/>
        <end position="104"/>
    </location>
</feature>
<sequence length="875" mass="96108">MKVIVETSVLSNDTPTEPASQSDLRSNYPGNLFCWNISPPSPADLVGDKQRHQQQETQKGDPGGGSSSGERDVMVTTTLGEKHVRREGKRRRSRDGPPESTNMHCCKASHWLCYRLHYGKPKPEEIKPNRAKKSVRRAQSVGGVEQRQGQKRRRTQSDRVDISCQLQRDKTPVLQETSDRVNTSPRNPSSRTPLGKRNNTRSPTPPLQRPVIVPRRRNIKRIAKFFAPTNSGAFILDEDAEDRGLDFSGDTEDANRGSRTWHLTIPDMQARPSIPLTHGDTQALFEGEDSPQLVSNDDPMDMTVAVEDSHAELNNVSPYTAGYAQLRPFIRERFINYVIDLSESEEEDVNEPAREPNHRALKMKTATEMEAVRKRMEELEQQKEALQNKMRLIAAKKRKAEAKGPLQAPVTDVTSSAGNMSGAEFPVRNQTSTPATAGSKAVVSSSTISAAPVVAAESTTTGEELSTLVSAAREKDAAEEKVREGTQKAVLPKLAPATRSESPLHEAQPRPDVNDIRIEGAASMAFGQYHTHNDTVGLRGADEDAVASLGVIENLPENAPQYAKGPFGAYPEPILAVEAAEVGVTAEVAGELIISSKARAIRCGNNNVLPKSRNTAISRYSGEEASLIDTTPKQGTHDLLASLPVSQSASTVQVRQRTTPGNIKPARCSRTNSPLTASSSTVSKPRPIRRQRDVFDFPGSQEDDEDRVFTLESEGDKDFTEKKPSPRVFKTYRSPKRTVPVSHVTSAATPSGYHCNVKTPPSKGRRQPNSPLQPALTATSTSFIDVTPEAGSKDRDLRRQDSLIYLFDSPIRGFTVSADGSPLQTNQVESLTQNFDVDANMLEIEKFLENDVDLFKDVRSELEVSEAENGESEED</sequence>
<feature type="region of interest" description="Disordered" evidence="1">
    <location>
        <begin position="1"/>
        <end position="25"/>
    </location>
</feature>
<evidence type="ECO:0000313" key="2">
    <source>
        <dbReference type="EMBL" id="KNC98112.1"/>
    </source>
</evidence>
<feature type="region of interest" description="Disordered" evidence="1">
    <location>
        <begin position="656"/>
        <end position="706"/>
    </location>
</feature>
<name>A0A0L0HAD4_SPIPD</name>
<feature type="region of interest" description="Disordered" evidence="1">
    <location>
        <begin position="121"/>
        <end position="211"/>
    </location>
</feature>
<dbReference type="VEuPathDB" id="FungiDB:SPPG_06521"/>
<feature type="compositionally biased region" description="Basic residues" evidence="1">
    <location>
        <begin position="83"/>
        <end position="93"/>
    </location>
</feature>
<feature type="region of interest" description="Disordered" evidence="1">
    <location>
        <begin position="740"/>
        <end position="775"/>
    </location>
</feature>
<dbReference type="RefSeq" id="XP_016606152.1">
    <property type="nucleotide sequence ID" value="XM_016754721.1"/>
</dbReference>
<protein>
    <submittedName>
        <fullName evidence="2">Uncharacterized protein</fullName>
    </submittedName>
</protein>
<feature type="compositionally biased region" description="Polar residues" evidence="1">
    <location>
        <begin position="669"/>
        <end position="683"/>
    </location>
</feature>
<proteinExistence type="predicted"/>
<feature type="compositionally biased region" description="Polar residues" evidence="1">
    <location>
        <begin position="174"/>
        <end position="192"/>
    </location>
</feature>
<feature type="region of interest" description="Disordered" evidence="1">
    <location>
        <begin position="398"/>
        <end position="417"/>
    </location>
</feature>
<dbReference type="Proteomes" id="UP000053201">
    <property type="component" value="Unassembled WGS sequence"/>
</dbReference>
<evidence type="ECO:0000313" key="3">
    <source>
        <dbReference type="Proteomes" id="UP000053201"/>
    </source>
</evidence>
<dbReference type="AlphaFoldDB" id="A0A0L0HAD4"/>
<dbReference type="EMBL" id="KQ257461">
    <property type="protein sequence ID" value="KNC98112.1"/>
    <property type="molecule type" value="Genomic_DNA"/>
</dbReference>
<evidence type="ECO:0000256" key="1">
    <source>
        <dbReference type="SAM" id="MobiDB-lite"/>
    </source>
</evidence>
<reference evidence="2 3" key="1">
    <citation type="submission" date="2009-08" db="EMBL/GenBank/DDBJ databases">
        <title>The Genome Sequence of Spizellomyces punctatus strain DAOM BR117.</title>
        <authorList>
            <consortium name="The Broad Institute Genome Sequencing Platform"/>
            <person name="Russ C."/>
            <person name="Cuomo C."/>
            <person name="Shea T."/>
            <person name="Young S.K."/>
            <person name="Zeng Q."/>
            <person name="Koehrsen M."/>
            <person name="Haas B."/>
            <person name="Borodovsky M."/>
            <person name="Guigo R."/>
            <person name="Alvarado L."/>
            <person name="Berlin A."/>
            <person name="Bochicchio J."/>
            <person name="Borenstein D."/>
            <person name="Chapman S."/>
            <person name="Chen Z."/>
            <person name="Engels R."/>
            <person name="Freedman E."/>
            <person name="Gellesch M."/>
            <person name="Goldberg J."/>
            <person name="Griggs A."/>
            <person name="Gujja S."/>
            <person name="Heiman D."/>
            <person name="Hepburn T."/>
            <person name="Howarth C."/>
            <person name="Jen D."/>
            <person name="Larson L."/>
            <person name="Lewis B."/>
            <person name="Mehta T."/>
            <person name="Park D."/>
            <person name="Pearson M."/>
            <person name="Roberts A."/>
            <person name="Saif S."/>
            <person name="Shenoy N."/>
            <person name="Sisk P."/>
            <person name="Stolte C."/>
            <person name="Sykes S."/>
            <person name="Thomson T."/>
            <person name="Walk T."/>
            <person name="White J."/>
            <person name="Yandava C."/>
            <person name="Burger G."/>
            <person name="Gray M.W."/>
            <person name="Holland P.W.H."/>
            <person name="King N."/>
            <person name="Lang F.B.F."/>
            <person name="Roger A.J."/>
            <person name="Ruiz-Trillo I."/>
            <person name="Lander E."/>
            <person name="Nusbaum C."/>
        </authorList>
    </citation>
    <scope>NUCLEOTIDE SEQUENCE [LARGE SCALE GENOMIC DNA]</scope>
    <source>
        <strain evidence="2 3">DAOM BR117</strain>
    </source>
</reference>
<feature type="compositionally biased region" description="Basic and acidic residues" evidence="1">
    <location>
        <begin position="155"/>
        <end position="171"/>
    </location>
</feature>
<dbReference type="OrthoDB" id="10375707at2759"/>